<accession>A0AB34VAR9</accession>
<dbReference type="InterPro" id="IPR016032">
    <property type="entry name" value="Sig_transdc_resp-reg_C-effctor"/>
</dbReference>
<comment type="caution">
    <text evidence="3">The sequence shown here is derived from an EMBL/GenBank/DDBJ whole genome shotgun (WGS) entry which is preliminary data.</text>
</comment>
<dbReference type="GO" id="GO:0006355">
    <property type="term" value="P:regulation of DNA-templated transcription"/>
    <property type="evidence" value="ECO:0007669"/>
    <property type="project" value="InterPro"/>
</dbReference>
<gene>
    <name evidence="3" type="ORF">RSA13_19220</name>
</gene>
<evidence type="ECO:0000313" key="4">
    <source>
        <dbReference type="Proteomes" id="UP000072520"/>
    </source>
</evidence>
<evidence type="ECO:0000313" key="3">
    <source>
        <dbReference type="EMBL" id="KTS94182.1"/>
    </source>
</evidence>
<feature type="domain" description="HTH luxR-type" evidence="2">
    <location>
        <begin position="13"/>
        <end position="66"/>
    </location>
</feature>
<dbReference type="SUPFAM" id="SSF46894">
    <property type="entry name" value="C-terminal effector domain of the bipartite response regulators"/>
    <property type="match status" value="1"/>
</dbReference>
<dbReference type="InterPro" id="IPR000792">
    <property type="entry name" value="Tscrpt_reg_LuxR_C"/>
</dbReference>
<name>A0AB34VAR9_9GAMM</name>
<dbReference type="EMBL" id="LDSI01000029">
    <property type="protein sequence ID" value="KTS94182.1"/>
    <property type="molecule type" value="Genomic_DNA"/>
</dbReference>
<sequence>MELKSTQGKKVYLTEQELSLSWLFMTGMTVNQIAYQMASPVHVIYYFKQKIMQKVGVRNNSEFILWLIHLRK</sequence>
<dbReference type="GO" id="GO:0003677">
    <property type="term" value="F:DNA binding"/>
    <property type="evidence" value="ECO:0007669"/>
    <property type="project" value="UniProtKB-KW"/>
</dbReference>
<evidence type="ECO:0000256" key="1">
    <source>
        <dbReference type="ARBA" id="ARBA00023125"/>
    </source>
</evidence>
<dbReference type="Pfam" id="PF00196">
    <property type="entry name" value="GerE"/>
    <property type="match status" value="1"/>
</dbReference>
<protein>
    <recommendedName>
        <fullName evidence="2">HTH luxR-type domain-containing protein</fullName>
    </recommendedName>
</protein>
<organism evidence="3 4">
    <name type="scientific">Pantoea stewartii</name>
    <dbReference type="NCBI Taxonomy" id="66269"/>
    <lineage>
        <taxon>Bacteria</taxon>
        <taxon>Pseudomonadati</taxon>
        <taxon>Pseudomonadota</taxon>
        <taxon>Gammaproteobacteria</taxon>
        <taxon>Enterobacterales</taxon>
        <taxon>Erwiniaceae</taxon>
        <taxon>Pantoea</taxon>
    </lineage>
</organism>
<dbReference type="AlphaFoldDB" id="A0AB34VAR9"/>
<reference evidence="3 4" key="1">
    <citation type="journal article" date="2016" name="Front. Microbiol.">
        <title>Genomic Resource of Rice Seed Associated Bacteria.</title>
        <authorList>
            <person name="Midha S."/>
            <person name="Bansal K."/>
            <person name="Sharma S."/>
            <person name="Kumar N."/>
            <person name="Patil P.P."/>
            <person name="Chaudhry V."/>
            <person name="Patil P.B."/>
        </authorList>
    </citation>
    <scope>NUCLEOTIDE SEQUENCE [LARGE SCALE GENOMIC DNA]</scope>
    <source>
        <strain evidence="3 4">RSA13</strain>
    </source>
</reference>
<dbReference type="InterPro" id="IPR036388">
    <property type="entry name" value="WH-like_DNA-bd_sf"/>
</dbReference>
<dbReference type="Gene3D" id="1.10.10.10">
    <property type="entry name" value="Winged helix-like DNA-binding domain superfamily/Winged helix DNA-binding domain"/>
    <property type="match status" value="1"/>
</dbReference>
<keyword evidence="1" id="KW-0238">DNA-binding</keyword>
<dbReference type="Proteomes" id="UP000072520">
    <property type="component" value="Unassembled WGS sequence"/>
</dbReference>
<evidence type="ECO:0000259" key="2">
    <source>
        <dbReference type="Pfam" id="PF00196"/>
    </source>
</evidence>
<proteinExistence type="predicted"/>
<dbReference type="RefSeq" id="WP_058708768.1">
    <property type="nucleotide sequence ID" value="NZ_LDSI01000029.1"/>
</dbReference>